<dbReference type="PANTHER" id="PTHR12080">
    <property type="entry name" value="SIGNALING LYMPHOCYTIC ACTIVATION MOLECULE"/>
    <property type="match status" value="1"/>
</dbReference>
<dbReference type="AlphaFoldDB" id="A0A3Q2EGQ8"/>
<evidence type="ECO:0000256" key="1">
    <source>
        <dbReference type="ARBA" id="ARBA00004370"/>
    </source>
</evidence>
<dbReference type="Proteomes" id="UP000265020">
    <property type="component" value="Unassembled WGS sequence"/>
</dbReference>
<dbReference type="InterPro" id="IPR013783">
    <property type="entry name" value="Ig-like_fold"/>
</dbReference>
<evidence type="ECO:0000313" key="6">
    <source>
        <dbReference type="Ensembl" id="ENSCVAP00000031693.1"/>
    </source>
</evidence>
<dbReference type="InterPro" id="IPR007110">
    <property type="entry name" value="Ig-like_dom"/>
</dbReference>
<keyword evidence="3" id="KW-0472">Membrane</keyword>
<dbReference type="InterPro" id="IPR015631">
    <property type="entry name" value="CD2/SLAM_rcpt"/>
</dbReference>
<sequence>CGEVQIKGISEPFKSVTWKHNNADLTLDWFGQDIFCYRSFQSRCDFNKTSGSLTINSLTLEDSGSYIVEINNKVLEKKELQVIKPVPKPTVSIKYNDEKTSCNLTCKAQVTADFGPVTYKWKTGDTELSTDKDCFLFISQENKESSFFCELVNPVSSSSSETVENPFIRGERKTFPSILYSFPPSKIILTTNS</sequence>
<evidence type="ECO:0000259" key="5">
    <source>
        <dbReference type="PROSITE" id="PS50835"/>
    </source>
</evidence>
<evidence type="ECO:0000256" key="3">
    <source>
        <dbReference type="ARBA" id="ARBA00023136"/>
    </source>
</evidence>
<dbReference type="PANTHER" id="PTHR12080:SF134">
    <property type="entry name" value="CD48 ANTIGEN"/>
    <property type="match status" value="1"/>
</dbReference>
<dbReference type="Gene3D" id="2.60.40.10">
    <property type="entry name" value="Immunoglobulins"/>
    <property type="match status" value="2"/>
</dbReference>
<accession>A0A3Q2EGQ8</accession>
<keyword evidence="2" id="KW-0732">Signal</keyword>
<dbReference type="GeneTree" id="ENSGT00610000086518"/>
<feature type="domain" description="Ig-like" evidence="5">
    <location>
        <begin position="89"/>
        <end position="164"/>
    </location>
</feature>
<evidence type="ECO:0000256" key="2">
    <source>
        <dbReference type="ARBA" id="ARBA00022729"/>
    </source>
</evidence>
<dbReference type="GO" id="GO:0016020">
    <property type="term" value="C:membrane"/>
    <property type="evidence" value="ECO:0007669"/>
    <property type="project" value="UniProtKB-SubCell"/>
</dbReference>
<dbReference type="Pfam" id="PF11465">
    <property type="entry name" value="Receptor_2B4"/>
    <property type="match status" value="1"/>
</dbReference>
<evidence type="ECO:0000313" key="7">
    <source>
        <dbReference type="Proteomes" id="UP000265020"/>
    </source>
</evidence>
<keyword evidence="4" id="KW-0325">Glycoprotein</keyword>
<protein>
    <recommendedName>
        <fullName evidence="5">Ig-like domain-containing protein</fullName>
    </recommendedName>
</protein>
<dbReference type="STRING" id="28743.ENSCVAP00000031693"/>
<proteinExistence type="predicted"/>
<feature type="domain" description="Ig-like" evidence="5">
    <location>
        <begin position="1"/>
        <end position="81"/>
    </location>
</feature>
<dbReference type="SUPFAM" id="SSF48726">
    <property type="entry name" value="Immunoglobulin"/>
    <property type="match status" value="1"/>
</dbReference>
<evidence type="ECO:0000256" key="4">
    <source>
        <dbReference type="ARBA" id="ARBA00023180"/>
    </source>
</evidence>
<dbReference type="Ensembl" id="ENSCVAT00000032525.1">
    <property type="protein sequence ID" value="ENSCVAP00000031693.1"/>
    <property type="gene ID" value="ENSCVAG00000000964.1"/>
</dbReference>
<dbReference type="OMA" id="TEITIYR"/>
<reference evidence="6" key="2">
    <citation type="submission" date="2025-09" db="UniProtKB">
        <authorList>
            <consortium name="Ensembl"/>
        </authorList>
    </citation>
    <scope>IDENTIFICATION</scope>
</reference>
<dbReference type="InterPro" id="IPR036179">
    <property type="entry name" value="Ig-like_dom_sf"/>
</dbReference>
<comment type="subcellular location">
    <subcellularLocation>
        <location evidence="1">Membrane</location>
    </subcellularLocation>
</comment>
<name>A0A3Q2EGQ8_CYPVA</name>
<keyword evidence="7" id="KW-1185">Reference proteome</keyword>
<dbReference type="PROSITE" id="PS50835">
    <property type="entry name" value="IG_LIKE"/>
    <property type="match status" value="2"/>
</dbReference>
<dbReference type="InterPro" id="IPR024303">
    <property type="entry name" value="NK_rcpt_2B4_Ig_dom"/>
</dbReference>
<organism evidence="6 7">
    <name type="scientific">Cyprinodon variegatus</name>
    <name type="common">Sheepshead minnow</name>
    <dbReference type="NCBI Taxonomy" id="28743"/>
    <lineage>
        <taxon>Eukaryota</taxon>
        <taxon>Metazoa</taxon>
        <taxon>Chordata</taxon>
        <taxon>Craniata</taxon>
        <taxon>Vertebrata</taxon>
        <taxon>Euteleostomi</taxon>
        <taxon>Actinopterygii</taxon>
        <taxon>Neopterygii</taxon>
        <taxon>Teleostei</taxon>
        <taxon>Neoteleostei</taxon>
        <taxon>Acanthomorphata</taxon>
        <taxon>Ovalentaria</taxon>
        <taxon>Atherinomorphae</taxon>
        <taxon>Cyprinodontiformes</taxon>
        <taxon>Cyprinodontidae</taxon>
        <taxon>Cyprinodon</taxon>
    </lineage>
</organism>
<reference evidence="6" key="1">
    <citation type="submission" date="2025-08" db="UniProtKB">
        <authorList>
            <consortium name="Ensembl"/>
        </authorList>
    </citation>
    <scope>IDENTIFICATION</scope>
</reference>